<protein>
    <submittedName>
        <fullName evidence="2">HTH domain-containing protein</fullName>
    </submittedName>
</protein>
<dbReference type="InterPro" id="IPR036390">
    <property type="entry name" value="WH_DNA-bd_sf"/>
</dbReference>
<dbReference type="GeneID" id="66301391"/>
<reference evidence="2 3" key="1">
    <citation type="submission" date="2021-08" db="EMBL/GenBank/DDBJ databases">
        <title>Genome sequence analysis of Clostridium chauvoei strains of European origin and evaluation of typing options for outbreak investigations.</title>
        <authorList>
            <person name="Abdel-Glil M."/>
            <person name="Thomas P."/>
            <person name="Seyboldt C."/>
        </authorList>
    </citation>
    <scope>NUCLEOTIDE SEQUENCE [LARGE SCALE GENOMIC DNA]</scope>
    <source>
        <strain evidence="2 3">S0260-09</strain>
    </source>
</reference>
<evidence type="ECO:0000313" key="2">
    <source>
        <dbReference type="EMBL" id="MBX7291846.1"/>
    </source>
</evidence>
<name>A0ABD4RKI1_9CLOT</name>
<dbReference type="InterPro" id="IPR036388">
    <property type="entry name" value="WH-like_DNA-bd_sf"/>
</dbReference>
<dbReference type="Proteomes" id="UP000775179">
    <property type="component" value="Unassembled WGS sequence"/>
</dbReference>
<dbReference type="InterPro" id="IPR013196">
    <property type="entry name" value="HTH_11"/>
</dbReference>
<sequence>MTGRVLIILRILSDKKIHTLEELSYKSEIPSSTIRRYINSFKDFGVEIESTRGPYGGYILKKFYYM</sequence>
<evidence type="ECO:0000259" key="1">
    <source>
        <dbReference type="Pfam" id="PF08279"/>
    </source>
</evidence>
<dbReference type="Gene3D" id="1.10.10.10">
    <property type="entry name" value="Winged helix-like DNA-binding domain superfamily/Winged helix DNA-binding domain"/>
    <property type="match status" value="1"/>
</dbReference>
<feature type="domain" description="Helix-turn-helix type 11" evidence="1">
    <location>
        <begin position="6"/>
        <end position="59"/>
    </location>
</feature>
<evidence type="ECO:0000313" key="3">
    <source>
        <dbReference type="Proteomes" id="UP000775179"/>
    </source>
</evidence>
<dbReference type="AlphaFoldDB" id="A0ABD4RKI1"/>
<accession>A0ABD4RKI1</accession>
<dbReference type="EMBL" id="JAIFTX010000041">
    <property type="protein sequence ID" value="MBX7291846.1"/>
    <property type="molecule type" value="Genomic_DNA"/>
</dbReference>
<dbReference type="Pfam" id="PF08279">
    <property type="entry name" value="HTH_11"/>
    <property type="match status" value="1"/>
</dbReference>
<dbReference type="RefSeq" id="WP_021875384.1">
    <property type="nucleotide sequence ID" value="NZ_CP018624.1"/>
</dbReference>
<dbReference type="SUPFAM" id="SSF46785">
    <property type="entry name" value="Winged helix' DNA-binding domain"/>
    <property type="match status" value="1"/>
</dbReference>
<organism evidence="2 3">
    <name type="scientific">Clostridium chauvoei</name>
    <dbReference type="NCBI Taxonomy" id="46867"/>
    <lineage>
        <taxon>Bacteria</taxon>
        <taxon>Bacillati</taxon>
        <taxon>Bacillota</taxon>
        <taxon>Clostridia</taxon>
        <taxon>Eubacteriales</taxon>
        <taxon>Clostridiaceae</taxon>
        <taxon>Clostridium</taxon>
    </lineage>
</organism>
<comment type="caution">
    <text evidence="2">The sequence shown here is derived from an EMBL/GenBank/DDBJ whole genome shotgun (WGS) entry which is preliminary data.</text>
</comment>
<proteinExistence type="predicted"/>
<dbReference type="KEGG" id="cchv:BTM20_05895"/>
<gene>
    <name evidence="2" type="ORF">K4H94_12685</name>
</gene>